<protein>
    <submittedName>
        <fullName evidence="1">Uncharacterized protein</fullName>
    </submittedName>
</protein>
<proteinExistence type="predicted"/>
<sequence>MGTSPRIPGGKKLQLLTTVTFTPINGSSTATSSFQTYDLSEFNVAGKKAEDFFVRISGFTSSPAEKQSRSFTNLEITGFSNSVLTLKGTYTQYDYHANSLSLTVEIYVYK</sequence>
<name>A0A8S5MZD7_9CAUD</name>
<accession>A0A8S5MZD7</accession>
<reference evidence="1" key="1">
    <citation type="journal article" date="2021" name="Proc. Natl. Acad. Sci. U.S.A.">
        <title>A Catalog of Tens of Thousands of Viruses from Human Metagenomes Reveals Hidden Associations with Chronic Diseases.</title>
        <authorList>
            <person name="Tisza M.J."/>
            <person name="Buck C.B."/>
        </authorList>
    </citation>
    <scope>NUCLEOTIDE SEQUENCE</scope>
    <source>
        <strain evidence="1">CtNDZ29</strain>
    </source>
</reference>
<organism evidence="1">
    <name type="scientific">Myoviridae sp. ctNDZ29</name>
    <dbReference type="NCBI Taxonomy" id="2826643"/>
    <lineage>
        <taxon>Viruses</taxon>
        <taxon>Duplodnaviria</taxon>
        <taxon>Heunggongvirae</taxon>
        <taxon>Uroviricota</taxon>
        <taxon>Caudoviricetes</taxon>
    </lineage>
</organism>
<evidence type="ECO:0000313" key="1">
    <source>
        <dbReference type="EMBL" id="DAD87386.1"/>
    </source>
</evidence>
<dbReference type="EMBL" id="BK015020">
    <property type="protein sequence ID" value="DAD87386.1"/>
    <property type="molecule type" value="Genomic_DNA"/>
</dbReference>